<evidence type="ECO:0000313" key="3">
    <source>
        <dbReference type="EMBL" id="TQL49846.1"/>
    </source>
</evidence>
<reference evidence="3 4" key="1">
    <citation type="submission" date="2019-06" db="EMBL/GenBank/DDBJ databases">
        <title>Sequencing the genomes of 1000 actinobacteria strains.</title>
        <authorList>
            <person name="Klenk H.-P."/>
        </authorList>
    </citation>
    <scope>NUCLEOTIDE SEQUENCE [LARGE SCALE GENOMIC DNA]</scope>
    <source>
        <strain evidence="3 4">DSM 12335</strain>
    </source>
</reference>
<sequence length="103" mass="10849">MTTLERAYARSVLAVLLGALLGSLLVWSGDPASLVLSVGVVLLTGMLRRSAAAPSWRAGLVRSDGVGRRRYAWSRLPLPLRDPGLPGRPQPRAPGLLTVGVPA</sequence>
<accession>A0A542YP22</accession>
<name>A0A542YP22_9MICO</name>
<keyword evidence="2" id="KW-0472">Membrane</keyword>
<dbReference type="AlphaFoldDB" id="A0A542YP22"/>
<evidence type="ECO:0000256" key="1">
    <source>
        <dbReference type="SAM" id="MobiDB-lite"/>
    </source>
</evidence>
<keyword evidence="2" id="KW-1133">Transmembrane helix</keyword>
<keyword evidence="2" id="KW-0812">Transmembrane</keyword>
<feature type="transmembrane region" description="Helical" evidence="2">
    <location>
        <begin position="7"/>
        <end position="25"/>
    </location>
</feature>
<feature type="region of interest" description="Disordered" evidence="1">
    <location>
        <begin position="83"/>
        <end position="103"/>
    </location>
</feature>
<evidence type="ECO:0000313" key="4">
    <source>
        <dbReference type="Proteomes" id="UP000319516"/>
    </source>
</evidence>
<gene>
    <name evidence="3" type="ORF">FB467_0940</name>
</gene>
<comment type="caution">
    <text evidence="3">The sequence shown here is derived from an EMBL/GenBank/DDBJ whole genome shotgun (WGS) entry which is preliminary data.</text>
</comment>
<proteinExistence type="predicted"/>
<evidence type="ECO:0000256" key="2">
    <source>
        <dbReference type="SAM" id="Phobius"/>
    </source>
</evidence>
<dbReference type="EMBL" id="VFOP01000001">
    <property type="protein sequence ID" value="TQL49846.1"/>
    <property type="molecule type" value="Genomic_DNA"/>
</dbReference>
<dbReference type="RefSeq" id="WP_141784056.1">
    <property type="nucleotide sequence ID" value="NZ_BAAAIK010000004.1"/>
</dbReference>
<organism evidence="3 4">
    <name type="scientific">Ornithinicoccus hortensis</name>
    <dbReference type="NCBI Taxonomy" id="82346"/>
    <lineage>
        <taxon>Bacteria</taxon>
        <taxon>Bacillati</taxon>
        <taxon>Actinomycetota</taxon>
        <taxon>Actinomycetes</taxon>
        <taxon>Micrococcales</taxon>
        <taxon>Intrasporangiaceae</taxon>
        <taxon>Ornithinicoccus</taxon>
    </lineage>
</organism>
<protein>
    <submittedName>
        <fullName evidence="3">Uncharacterized protein</fullName>
    </submittedName>
</protein>
<keyword evidence="4" id="KW-1185">Reference proteome</keyword>
<dbReference type="Proteomes" id="UP000319516">
    <property type="component" value="Unassembled WGS sequence"/>
</dbReference>